<feature type="transmembrane region" description="Helical" evidence="5">
    <location>
        <begin position="71"/>
        <end position="89"/>
    </location>
</feature>
<gene>
    <name evidence="6" type="ORF">H0E84_08990</name>
</gene>
<keyword evidence="4 5" id="KW-0472">Membrane</keyword>
<comment type="caution">
    <text evidence="6">The sequence shown here is derived from an EMBL/GenBank/DDBJ whole genome shotgun (WGS) entry which is preliminary data.</text>
</comment>
<evidence type="ECO:0000313" key="7">
    <source>
        <dbReference type="Proteomes" id="UP000578091"/>
    </source>
</evidence>
<dbReference type="AlphaFoldDB" id="A0A853JD74"/>
<proteinExistence type="predicted"/>
<dbReference type="InterPro" id="IPR032808">
    <property type="entry name" value="DoxX"/>
</dbReference>
<evidence type="ECO:0000256" key="3">
    <source>
        <dbReference type="ARBA" id="ARBA00022989"/>
    </source>
</evidence>
<protein>
    <submittedName>
        <fullName evidence="6">DoxX family protein</fullName>
    </submittedName>
</protein>
<reference evidence="6 7" key="1">
    <citation type="submission" date="2020-07" db="EMBL/GenBank/DDBJ databases">
        <title>Luteimonas sp. SJ-92.</title>
        <authorList>
            <person name="Huang X.-X."/>
            <person name="Xu L."/>
            <person name="Sun J.-Q."/>
        </authorList>
    </citation>
    <scope>NUCLEOTIDE SEQUENCE [LARGE SCALE GENOMIC DNA]</scope>
    <source>
        <strain evidence="6 7">SJ-92</strain>
    </source>
</reference>
<feature type="transmembrane region" description="Helical" evidence="5">
    <location>
        <begin position="48"/>
        <end position="66"/>
    </location>
</feature>
<comment type="subcellular location">
    <subcellularLocation>
        <location evidence="1">Membrane</location>
        <topology evidence="1">Multi-pass membrane protein</topology>
    </subcellularLocation>
</comment>
<dbReference type="GO" id="GO:0016020">
    <property type="term" value="C:membrane"/>
    <property type="evidence" value="ECO:0007669"/>
    <property type="project" value="UniProtKB-SubCell"/>
</dbReference>
<keyword evidence="7" id="KW-1185">Reference proteome</keyword>
<keyword evidence="2 5" id="KW-0812">Transmembrane</keyword>
<feature type="transmembrane region" description="Helical" evidence="5">
    <location>
        <begin position="95"/>
        <end position="115"/>
    </location>
</feature>
<evidence type="ECO:0000256" key="1">
    <source>
        <dbReference type="ARBA" id="ARBA00004141"/>
    </source>
</evidence>
<dbReference type="EMBL" id="JACCKA010000055">
    <property type="protein sequence ID" value="NZA26520.1"/>
    <property type="molecule type" value="Genomic_DNA"/>
</dbReference>
<sequence>MNTPKMLWTGRVMTGLFALFMLGASISPKLLGMPVAEETMAQLGWPAGYAVAIGLIELACLVLYLIPRTSVFGAVLMMGLLGGAMATQVRAESPLFSHILFSLYLGLFMWGGLWLRDVRLRQLFPVVREPALSKRT</sequence>
<dbReference type="Proteomes" id="UP000578091">
    <property type="component" value="Unassembled WGS sequence"/>
</dbReference>
<keyword evidence="3 5" id="KW-1133">Transmembrane helix</keyword>
<accession>A0A853JD74</accession>
<evidence type="ECO:0000256" key="2">
    <source>
        <dbReference type="ARBA" id="ARBA00022692"/>
    </source>
</evidence>
<name>A0A853JD74_9GAMM</name>
<dbReference type="RefSeq" id="WP_180678310.1">
    <property type="nucleotide sequence ID" value="NZ_JACCKA010000055.1"/>
</dbReference>
<evidence type="ECO:0000313" key="6">
    <source>
        <dbReference type="EMBL" id="NZA26520.1"/>
    </source>
</evidence>
<evidence type="ECO:0000256" key="4">
    <source>
        <dbReference type="ARBA" id="ARBA00023136"/>
    </source>
</evidence>
<dbReference type="Pfam" id="PF13564">
    <property type="entry name" value="DoxX_2"/>
    <property type="match status" value="1"/>
</dbReference>
<evidence type="ECO:0000256" key="5">
    <source>
        <dbReference type="SAM" id="Phobius"/>
    </source>
</evidence>
<organism evidence="6 7">
    <name type="scientific">Luteimonas salinisoli</name>
    <dbReference type="NCBI Taxonomy" id="2752307"/>
    <lineage>
        <taxon>Bacteria</taxon>
        <taxon>Pseudomonadati</taxon>
        <taxon>Pseudomonadota</taxon>
        <taxon>Gammaproteobacteria</taxon>
        <taxon>Lysobacterales</taxon>
        <taxon>Lysobacteraceae</taxon>
        <taxon>Luteimonas</taxon>
    </lineage>
</organism>